<dbReference type="Pfam" id="PF20180">
    <property type="entry name" value="UQCC2_CBP6"/>
    <property type="match status" value="1"/>
</dbReference>
<reference evidence="2 3" key="2">
    <citation type="submission" date="2018-11" db="EMBL/GenBank/DDBJ databases">
        <authorList>
            <consortium name="Pathogen Informatics"/>
        </authorList>
    </citation>
    <scope>NUCLEOTIDE SEQUENCE [LARGE SCALE GENOMIC DNA]</scope>
</reference>
<keyword evidence="1" id="KW-0812">Transmembrane</keyword>
<reference evidence="4" key="1">
    <citation type="submission" date="2016-06" db="UniProtKB">
        <authorList>
            <consortium name="WormBaseParasite"/>
        </authorList>
    </citation>
    <scope>IDENTIFICATION</scope>
</reference>
<protein>
    <submittedName>
        <fullName evidence="4">Mitochondrial nucleoid factor 1</fullName>
    </submittedName>
</protein>
<evidence type="ECO:0000256" key="1">
    <source>
        <dbReference type="SAM" id="Phobius"/>
    </source>
</evidence>
<feature type="transmembrane region" description="Helical" evidence="1">
    <location>
        <begin position="12"/>
        <end position="33"/>
    </location>
</feature>
<name>A0A183UHS7_TOXCA</name>
<sequence length="145" mass="16996">MRIPPGYELEILGVVVGLSKYGIETIIMSAHYYKRFMRLAARWPKDKHKNPSRDLALFLETEIERLFRVERSNLPQDIGLCERRLQSLEQILRNVHRSNYPNSYKSGVFGLSLDGLHEANSDEGRKVFGLREKNSFLSRLFRRRS</sequence>
<dbReference type="WBParaSite" id="TCNE_0000804701-mRNA-1">
    <property type="protein sequence ID" value="TCNE_0000804701-mRNA-1"/>
    <property type="gene ID" value="TCNE_0000804701"/>
</dbReference>
<dbReference type="AlphaFoldDB" id="A0A183UHS7"/>
<evidence type="ECO:0000313" key="2">
    <source>
        <dbReference type="EMBL" id="VDM39368.1"/>
    </source>
</evidence>
<keyword evidence="1" id="KW-1133">Transmembrane helix</keyword>
<accession>A0A183UHS7</accession>
<keyword evidence="1" id="KW-0472">Membrane</keyword>
<evidence type="ECO:0000313" key="3">
    <source>
        <dbReference type="Proteomes" id="UP000050794"/>
    </source>
</evidence>
<gene>
    <name evidence="2" type="ORF">TCNE_LOCUS8047</name>
</gene>
<dbReference type="EMBL" id="UYWY01019813">
    <property type="protein sequence ID" value="VDM39368.1"/>
    <property type="molecule type" value="Genomic_DNA"/>
</dbReference>
<keyword evidence="3" id="KW-1185">Reference proteome</keyword>
<evidence type="ECO:0000313" key="4">
    <source>
        <dbReference type="WBParaSite" id="TCNE_0000804701-mRNA-1"/>
    </source>
</evidence>
<dbReference type="Proteomes" id="UP000050794">
    <property type="component" value="Unassembled WGS sequence"/>
</dbReference>
<organism evidence="3 4">
    <name type="scientific">Toxocara canis</name>
    <name type="common">Canine roundworm</name>
    <dbReference type="NCBI Taxonomy" id="6265"/>
    <lineage>
        <taxon>Eukaryota</taxon>
        <taxon>Metazoa</taxon>
        <taxon>Ecdysozoa</taxon>
        <taxon>Nematoda</taxon>
        <taxon>Chromadorea</taxon>
        <taxon>Rhabditida</taxon>
        <taxon>Spirurina</taxon>
        <taxon>Ascaridomorpha</taxon>
        <taxon>Ascaridoidea</taxon>
        <taxon>Toxocaridae</taxon>
        <taxon>Toxocara</taxon>
    </lineage>
</organism>
<proteinExistence type="predicted"/>